<evidence type="ECO:0000313" key="2">
    <source>
        <dbReference type="EMBL" id="WBO83302.1"/>
    </source>
</evidence>
<keyword evidence="3" id="KW-1185">Reference proteome</keyword>
<dbReference type="InterPro" id="IPR045530">
    <property type="entry name" value="DO-GTPase1"/>
</dbReference>
<organism evidence="2 3">
    <name type="scientific">Hymenobacter yonginensis</name>
    <dbReference type="NCBI Taxonomy" id="748197"/>
    <lineage>
        <taxon>Bacteria</taxon>
        <taxon>Pseudomonadati</taxon>
        <taxon>Bacteroidota</taxon>
        <taxon>Cytophagia</taxon>
        <taxon>Cytophagales</taxon>
        <taxon>Hymenobacteraceae</taxon>
        <taxon>Hymenobacter</taxon>
    </lineage>
</organism>
<proteinExistence type="predicted"/>
<dbReference type="Proteomes" id="UP001211872">
    <property type="component" value="Chromosome"/>
</dbReference>
<accession>A0ABY7PL18</accession>
<reference evidence="2 3" key="1">
    <citation type="journal article" date="2011" name="Int. J. Syst. Evol. Microbiol.">
        <title>Hymenobacter yonginensis sp. nov., isolated from a mesotrophic artificial lake.</title>
        <authorList>
            <person name="Joung Y."/>
            <person name="Cho S.H."/>
            <person name="Kim H."/>
            <person name="Kim S.B."/>
            <person name="Joh K."/>
        </authorList>
    </citation>
    <scope>NUCLEOTIDE SEQUENCE [LARGE SCALE GENOMIC DNA]</scope>
    <source>
        <strain evidence="2 3">KCTC 22745</strain>
    </source>
</reference>
<evidence type="ECO:0000313" key="3">
    <source>
        <dbReference type="Proteomes" id="UP001211872"/>
    </source>
</evidence>
<name>A0ABY7PL18_9BACT</name>
<dbReference type="RefSeq" id="WP_270125681.1">
    <property type="nucleotide sequence ID" value="NZ_CP115396.1"/>
</dbReference>
<feature type="domain" description="Double-GTPase 1" evidence="1">
    <location>
        <begin position="6"/>
        <end position="279"/>
    </location>
</feature>
<gene>
    <name evidence="2" type="ORF">O9Z63_13030</name>
</gene>
<dbReference type="Pfam" id="PF19975">
    <property type="entry name" value="DO-GTPase1"/>
    <property type="match status" value="1"/>
</dbReference>
<dbReference type="EMBL" id="CP115396">
    <property type="protein sequence ID" value="WBO83302.1"/>
    <property type="molecule type" value="Genomic_DNA"/>
</dbReference>
<protein>
    <recommendedName>
        <fullName evidence="1">Double-GTPase 1 domain-containing protein</fullName>
    </recommendedName>
</protein>
<sequence length="280" mass="31375">MSHQLLILGGPHVGKTHYVGQLYLRLTDRRRAPQYALQMAAPPTDLTAINHIIERLREGRSAGHTPSGFNEEISFTVTNLQGQEVALTFPDYAGEQVQRIVNQYLISPRWQELITQADEWLLFIRPDEVKSLEDVTNRSRSHLIEQRPRAKEALANGELSDPAFYIELLQMLRYVRGQSALILARQPRLTVALTCWDTLPNVADAPRPADQLRSCLPFLADFLAATWEPNALRILGVSSTETTLDPDMPNEDFVDGPEQKGYVVLADGTHSPDLTLLVAS</sequence>
<evidence type="ECO:0000259" key="1">
    <source>
        <dbReference type="Pfam" id="PF19975"/>
    </source>
</evidence>